<dbReference type="PANTHER" id="PTHR45586">
    <property type="entry name" value="TPR REPEAT-CONTAINING PROTEIN PA4667"/>
    <property type="match status" value="1"/>
</dbReference>
<dbReference type="InterPro" id="IPR012668">
    <property type="entry name" value="CHP02466"/>
</dbReference>
<evidence type="ECO:0000256" key="3">
    <source>
        <dbReference type="PROSITE-ProRule" id="PRU00339"/>
    </source>
</evidence>
<dbReference type="Gene3D" id="1.25.40.10">
    <property type="entry name" value="Tetratricopeptide repeat domain"/>
    <property type="match status" value="2"/>
</dbReference>
<reference evidence="4 5" key="1">
    <citation type="submission" date="2023-07" db="EMBL/GenBank/DDBJ databases">
        <title>Sorghum-associated microbial communities from plants grown in Nebraska, USA.</title>
        <authorList>
            <person name="Schachtman D."/>
        </authorList>
    </citation>
    <scope>NUCLEOTIDE SEQUENCE [LARGE SCALE GENOMIC DNA]</scope>
    <source>
        <strain evidence="4 5">4099</strain>
    </source>
</reference>
<name>A0ABU1Y1B9_9GAMM</name>
<evidence type="ECO:0000256" key="2">
    <source>
        <dbReference type="ARBA" id="ARBA00022803"/>
    </source>
</evidence>
<proteinExistence type="predicted"/>
<dbReference type="SUPFAM" id="SSF48452">
    <property type="entry name" value="TPR-like"/>
    <property type="match status" value="2"/>
</dbReference>
<dbReference type="InterPro" id="IPR011990">
    <property type="entry name" value="TPR-like_helical_dom_sf"/>
</dbReference>
<dbReference type="PANTHER" id="PTHR45586:SF1">
    <property type="entry name" value="LIPOPOLYSACCHARIDE ASSEMBLY PROTEIN B"/>
    <property type="match status" value="1"/>
</dbReference>
<sequence length="528" mass="58179">MAAWLRRRGRLEDALQLLRSAPATARVERQRGGLHLEYEEWAAARAAFEKSLVLDPRSVEAWHGMANALQGTGALEDADAALQRAIELDPAYAPAWVNRGALLRLLGRIEPALACFQRAVALGHDTPETANAVHGVLQDLGRPADALSGARALIERHPDFVPGHESLAHLLWEYGAMRSRGEDPLGAFRAAALARPGHRPMQLAFVRALVQTQRVDEALAWLHSLRRRAPEDPVLDWLTADAMDRLGHDGASALFAAAHRHLGNRSTEFLNAHARHAFRTGRMELARDCAQRALRLDPANQEAWGHLGIAWRLAGDAREHWLFDYARLIADLEIETPPGYADLAAFLSALRVTLDTLHLTAGQPMGQSVRNGSQTPGRLFGRDDAVLRAAESSLRASAEDWLAGLPHDPRHPFLRIQQRRVRIVGAWSVRLNASGRHANHIHNEGWMSSAFYVALPPSVCAPARPSTAGCLQFGQPMDELALDLPPRRIVHPKPGRLALFPSYMWHGTVPFDDSAPRLTIAFDIQPAS</sequence>
<dbReference type="Gene3D" id="2.60.120.620">
    <property type="entry name" value="q2cbj1_9rhob like domain"/>
    <property type="match status" value="1"/>
</dbReference>
<dbReference type="SMART" id="SM00028">
    <property type="entry name" value="TPR"/>
    <property type="match status" value="4"/>
</dbReference>
<dbReference type="Pfam" id="PF13432">
    <property type="entry name" value="TPR_16"/>
    <property type="match status" value="1"/>
</dbReference>
<dbReference type="PROSITE" id="PS50005">
    <property type="entry name" value="TPR"/>
    <property type="match status" value="3"/>
</dbReference>
<dbReference type="InterPro" id="IPR019734">
    <property type="entry name" value="TPR_rpt"/>
</dbReference>
<evidence type="ECO:0000313" key="4">
    <source>
        <dbReference type="EMBL" id="MDR7194738.1"/>
    </source>
</evidence>
<feature type="repeat" description="TPR" evidence="3">
    <location>
        <begin position="93"/>
        <end position="126"/>
    </location>
</feature>
<feature type="repeat" description="TPR" evidence="3">
    <location>
        <begin position="59"/>
        <end position="92"/>
    </location>
</feature>
<dbReference type="Proteomes" id="UP001256588">
    <property type="component" value="Unassembled WGS sequence"/>
</dbReference>
<keyword evidence="1" id="KW-0677">Repeat</keyword>
<dbReference type="RefSeq" id="WP_310238441.1">
    <property type="nucleotide sequence ID" value="NZ_JAVDWO010000019.1"/>
</dbReference>
<gene>
    <name evidence="4" type="ORF">J2W68_003486</name>
</gene>
<dbReference type="Pfam" id="PF13181">
    <property type="entry name" value="TPR_8"/>
    <property type="match status" value="2"/>
</dbReference>
<protein>
    <submittedName>
        <fullName evidence="4">Tetratricopeptide (TPR) repeat protein</fullName>
    </submittedName>
</protein>
<feature type="repeat" description="TPR" evidence="3">
    <location>
        <begin position="25"/>
        <end position="58"/>
    </location>
</feature>
<dbReference type="EMBL" id="JAVDWO010000019">
    <property type="protein sequence ID" value="MDR7194738.1"/>
    <property type="molecule type" value="Genomic_DNA"/>
</dbReference>
<keyword evidence="5" id="KW-1185">Reference proteome</keyword>
<evidence type="ECO:0000256" key="1">
    <source>
        <dbReference type="ARBA" id="ARBA00022737"/>
    </source>
</evidence>
<comment type="caution">
    <text evidence="4">The sequence shown here is derived from an EMBL/GenBank/DDBJ whole genome shotgun (WGS) entry which is preliminary data.</text>
</comment>
<evidence type="ECO:0000313" key="5">
    <source>
        <dbReference type="Proteomes" id="UP001256588"/>
    </source>
</evidence>
<organism evidence="4 5">
    <name type="scientific">Luteimonas terrae</name>
    <dbReference type="NCBI Taxonomy" id="1530191"/>
    <lineage>
        <taxon>Bacteria</taxon>
        <taxon>Pseudomonadati</taxon>
        <taxon>Pseudomonadota</taxon>
        <taxon>Gammaproteobacteria</taxon>
        <taxon>Lysobacterales</taxon>
        <taxon>Lysobacteraceae</taxon>
        <taxon>Luteimonas</taxon>
    </lineage>
</organism>
<accession>A0ABU1Y1B9</accession>
<keyword evidence="2 3" id="KW-0802">TPR repeat</keyword>
<dbReference type="Pfam" id="PF13759">
    <property type="entry name" value="2OG-FeII_Oxy_5"/>
    <property type="match status" value="1"/>
</dbReference>
<dbReference type="InterPro" id="IPR051012">
    <property type="entry name" value="CellSynth/LPSAsmb/PSIAsmb"/>
</dbReference>